<keyword evidence="15" id="KW-1185">Reference proteome</keyword>
<keyword evidence="3" id="KW-0479">Metal-binding</keyword>
<dbReference type="PANTHER" id="PTHR16515:SF58">
    <property type="entry name" value="ZINC FINGER PROTEIN 22"/>
    <property type="match status" value="1"/>
</dbReference>
<dbReference type="Gene3D" id="3.30.160.60">
    <property type="entry name" value="Classic Zinc Finger"/>
    <property type="match status" value="2"/>
</dbReference>
<reference evidence="14 15" key="1">
    <citation type="submission" date="2018-02" db="EMBL/GenBank/DDBJ databases">
        <title>The genomes of Aspergillus section Nigri reveals drivers in fungal speciation.</title>
        <authorList>
            <consortium name="DOE Joint Genome Institute"/>
            <person name="Vesth T.C."/>
            <person name="Nybo J."/>
            <person name="Theobald S."/>
            <person name="Brandl J."/>
            <person name="Frisvad J.C."/>
            <person name="Nielsen K.F."/>
            <person name="Lyhne E.K."/>
            <person name="Kogle M.E."/>
            <person name="Kuo A."/>
            <person name="Riley R."/>
            <person name="Clum A."/>
            <person name="Nolan M."/>
            <person name="Lipzen A."/>
            <person name="Salamov A."/>
            <person name="Henrissat B."/>
            <person name="Wiebenga A."/>
            <person name="De vries R.P."/>
            <person name="Grigoriev I.V."/>
            <person name="Mortensen U.H."/>
            <person name="Andersen M.R."/>
            <person name="Baker S.E."/>
        </authorList>
    </citation>
    <scope>NUCLEOTIDE SEQUENCE [LARGE SCALE GENOMIC DNA]</scope>
    <source>
        <strain evidence="14 15">CBS 101889</strain>
    </source>
</reference>
<evidence type="ECO:0000313" key="14">
    <source>
        <dbReference type="EMBL" id="RAL11861.1"/>
    </source>
</evidence>
<feature type="region of interest" description="Disordered" evidence="12">
    <location>
        <begin position="128"/>
        <end position="168"/>
    </location>
</feature>
<feature type="non-terminal residue" evidence="14">
    <location>
        <position position="1"/>
    </location>
</feature>
<dbReference type="EMBL" id="KZ824286">
    <property type="protein sequence ID" value="RAL11861.1"/>
    <property type="molecule type" value="Genomic_DNA"/>
</dbReference>
<feature type="compositionally biased region" description="Basic and acidic residues" evidence="12">
    <location>
        <begin position="482"/>
        <end position="496"/>
    </location>
</feature>
<gene>
    <name evidence="14" type="ORF">BO97DRAFT_346380</name>
</gene>
<dbReference type="PROSITE" id="PS00028">
    <property type="entry name" value="ZINC_FINGER_C2H2_1"/>
    <property type="match status" value="1"/>
</dbReference>
<dbReference type="STRING" id="1450537.A0A395HVA3"/>
<evidence type="ECO:0000256" key="11">
    <source>
        <dbReference type="PROSITE-ProRule" id="PRU00042"/>
    </source>
</evidence>
<dbReference type="GO" id="GO:0008270">
    <property type="term" value="F:zinc ion binding"/>
    <property type="evidence" value="ECO:0007669"/>
    <property type="project" value="UniProtKB-KW"/>
</dbReference>
<evidence type="ECO:0000313" key="15">
    <source>
        <dbReference type="Proteomes" id="UP000248961"/>
    </source>
</evidence>
<evidence type="ECO:0000256" key="4">
    <source>
        <dbReference type="ARBA" id="ARBA00022737"/>
    </source>
</evidence>
<organism evidence="14 15">
    <name type="scientific">Aspergillus homomorphus (strain CBS 101889)</name>
    <dbReference type="NCBI Taxonomy" id="1450537"/>
    <lineage>
        <taxon>Eukaryota</taxon>
        <taxon>Fungi</taxon>
        <taxon>Dikarya</taxon>
        <taxon>Ascomycota</taxon>
        <taxon>Pezizomycotina</taxon>
        <taxon>Eurotiomycetes</taxon>
        <taxon>Eurotiomycetidae</taxon>
        <taxon>Eurotiales</taxon>
        <taxon>Aspergillaceae</taxon>
        <taxon>Aspergillus</taxon>
        <taxon>Aspergillus subgen. Circumdati</taxon>
    </lineage>
</organism>
<dbReference type="RefSeq" id="XP_025551015.1">
    <property type="nucleotide sequence ID" value="XM_025691807.1"/>
</dbReference>
<keyword evidence="9" id="KW-0804">Transcription</keyword>
<keyword evidence="5 11" id="KW-0863">Zinc-finger</keyword>
<keyword evidence="6" id="KW-0862">Zinc</keyword>
<evidence type="ECO:0000256" key="9">
    <source>
        <dbReference type="ARBA" id="ARBA00023163"/>
    </source>
</evidence>
<evidence type="ECO:0000256" key="10">
    <source>
        <dbReference type="ARBA" id="ARBA00023242"/>
    </source>
</evidence>
<keyword evidence="10" id="KW-0539">Nucleus</keyword>
<feature type="domain" description="C2H2-type" evidence="13">
    <location>
        <begin position="413"/>
        <end position="440"/>
    </location>
</feature>
<dbReference type="GO" id="GO:0010468">
    <property type="term" value="P:regulation of gene expression"/>
    <property type="evidence" value="ECO:0007669"/>
    <property type="project" value="TreeGrafter"/>
</dbReference>
<dbReference type="PROSITE" id="PS50157">
    <property type="entry name" value="ZINC_FINGER_C2H2_2"/>
    <property type="match status" value="2"/>
</dbReference>
<comment type="similarity">
    <text evidence="2">Belongs to the krueppel C2H2-type zinc-finger protein family.</text>
</comment>
<dbReference type="FunFam" id="3.30.160.60:FF:001156">
    <property type="entry name" value="Zinc finger protein 407"/>
    <property type="match status" value="2"/>
</dbReference>
<evidence type="ECO:0000256" key="5">
    <source>
        <dbReference type="ARBA" id="ARBA00022771"/>
    </source>
</evidence>
<evidence type="ECO:0000256" key="1">
    <source>
        <dbReference type="ARBA" id="ARBA00004123"/>
    </source>
</evidence>
<dbReference type="SMART" id="SM00355">
    <property type="entry name" value="ZnF_C2H2"/>
    <property type="match status" value="2"/>
</dbReference>
<evidence type="ECO:0000256" key="6">
    <source>
        <dbReference type="ARBA" id="ARBA00022833"/>
    </source>
</evidence>
<keyword evidence="4" id="KW-0677">Repeat</keyword>
<evidence type="ECO:0000256" key="8">
    <source>
        <dbReference type="ARBA" id="ARBA00023125"/>
    </source>
</evidence>
<feature type="domain" description="C2H2-type" evidence="13">
    <location>
        <begin position="441"/>
        <end position="476"/>
    </location>
</feature>
<dbReference type="InterPro" id="IPR036236">
    <property type="entry name" value="Znf_C2H2_sf"/>
</dbReference>
<dbReference type="GeneID" id="37196096"/>
<accession>A0A395HVA3</accession>
<dbReference type="GO" id="GO:0003677">
    <property type="term" value="F:DNA binding"/>
    <property type="evidence" value="ECO:0007669"/>
    <property type="project" value="UniProtKB-KW"/>
</dbReference>
<dbReference type="InterPro" id="IPR050331">
    <property type="entry name" value="Zinc_finger"/>
</dbReference>
<proteinExistence type="inferred from homology"/>
<dbReference type="SUPFAM" id="SSF57667">
    <property type="entry name" value="beta-beta-alpha zinc fingers"/>
    <property type="match status" value="1"/>
</dbReference>
<evidence type="ECO:0000256" key="3">
    <source>
        <dbReference type="ARBA" id="ARBA00022723"/>
    </source>
</evidence>
<dbReference type="AlphaFoldDB" id="A0A395HVA3"/>
<evidence type="ECO:0000256" key="12">
    <source>
        <dbReference type="SAM" id="MobiDB-lite"/>
    </source>
</evidence>
<dbReference type="InterPro" id="IPR013087">
    <property type="entry name" value="Znf_C2H2_type"/>
</dbReference>
<keyword evidence="7" id="KW-0805">Transcription regulation</keyword>
<evidence type="ECO:0000256" key="7">
    <source>
        <dbReference type="ARBA" id="ARBA00023015"/>
    </source>
</evidence>
<keyword evidence="8" id="KW-0238">DNA-binding</keyword>
<dbReference type="VEuPathDB" id="FungiDB:BO97DRAFT_346380"/>
<feature type="region of interest" description="Disordered" evidence="12">
    <location>
        <begin position="197"/>
        <end position="235"/>
    </location>
</feature>
<feature type="compositionally biased region" description="Polar residues" evidence="12">
    <location>
        <begin position="202"/>
        <end position="222"/>
    </location>
</feature>
<dbReference type="Proteomes" id="UP000248961">
    <property type="component" value="Unassembled WGS sequence"/>
</dbReference>
<dbReference type="OrthoDB" id="8922241at2759"/>
<name>A0A395HVA3_ASPHC</name>
<sequence>SLLAIPSPLLDPPDISGGLPGSRYWTLGPESVAFPPGTLSSTLTNPAVNVVDLYPSTGFSRDTTAAMAALAIPPPGMGPSSLEALTAPQPLNTRRPGAPPLPSMELPTPNFAAALKYAHLPNPSALNPSVSNLLTPPATSQSGETTPVTTAQQTSAAGVPSVPATPDLGPFWSSQSSYGSASGAAAARQSWASSLSPYASRDTFSPPGSNAISRNPVPSSSGADPIPQGYEMNQLPPFQQSIPVSAAGVAPGATPQQPPHALTHAVLSAQHGLPNPIPSPHPLPSNDPYMVKSSSAPAYSTVQQLASPPGSYSPYGPTGLSMHPPGRVASNPHPSHHLNYQRQPWPSYSIPASNGPVWTNVHNPNGHMSLTGNPPMMPLNFNSGTEAYMQRMYGGHHPHPGHGGPGQTNDRPFKCDQCPQSFNRNHDLKRHKRIHLSVKPFPCNHCDKSFSRKDALKRHMLVKGCGKDGVGAGAEPGAARPTVKEEDRSDDSNGQA</sequence>
<feature type="compositionally biased region" description="Polar residues" evidence="12">
    <location>
        <begin position="128"/>
        <end position="156"/>
    </location>
</feature>
<protein>
    <recommendedName>
        <fullName evidence="13">C2H2-type domain-containing protein</fullName>
    </recommendedName>
</protein>
<dbReference type="GO" id="GO:0005634">
    <property type="term" value="C:nucleus"/>
    <property type="evidence" value="ECO:0007669"/>
    <property type="project" value="UniProtKB-SubCell"/>
</dbReference>
<comment type="subcellular location">
    <subcellularLocation>
        <location evidence="1">Nucleus</location>
    </subcellularLocation>
</comment>
<dbReference type="Pfam" id="PF00096">
    <property type="entry name" value="zf-C2H2"/>
    <property type="match status" value="2"/>
</dbReference>
<evidence type="ECO:0000256" key="2">
    <source>
        <dbReference type="ARBA" id="ARBA00006991"/>
    </source>
</evidence>
<feature type="region of interest" description="Disordered" evidence="12">
    <location>
        <begin position="466"/>
        <end position="496"/>
    </location>
</feature>
<evidence type="ECO:0000259" key="13">
    <source>
        <dbReference type="PROSITE" id="PS50157"/>
    </source>
</evidence>
<dbReference type="PANTHER" id="PTHR16515">
    <property type="entry name" value="PR DOMAIN ZINC FINGER PROTEIN"/>
    <property type="match status" value="1"/>
</dbReference>